<dbReference type="PANTHER" id="PTHR35144">
    <property type="entry name" value="MEIOSIS-SPECIFIC TRANSCRIPTION FACTOR NDT80"/>
    <property type="match status" value="1"/>
</dbReference>
<evidence type="ECO:0000313" key="5">
    <source>
        <dbReference type="EMBL" id="KAF1813324.1"/>
    </source>
</evidence>
<dbReference type="AlphaFoldDB" id="A0A6G1G5J5"/>
<dbReference type="Gene3D" id="2.60.40.1390">
    <property type="entry name" value="NDT80 DNA-binding domain"/>
    <property type="match status" value="1"/>
</dbReference>
<keyword evidence="1 2" id="KW-0238">DNA-binding</keyword>
<dbReference type="GeneID" id="54416891"/>
<dbReference type="Proteomes" id="UP000504638">
    <property type="component" value="Unplaced"/>
</dbReference>
<evidence type="ECO:0000313" key="6">
    <source>
        <dbReference type="Proteomes" id="UP000504638"/>
    </source>
</evidence>
<evidence type="ECO:0000256" key="1">
    <source>
        <dbReference type="ARBA" id="ARBA00023125"/>
    </source>
</evidence>
<evidence type="ECO:0000256" key="2">
    <source>
        <dbReference type="PROSITE-ProRule" id="PRU00850"/>
    </source>
</evidence>
<dbReference type="RefSeq" id="XP_033534955.1">
    <property type="nucleotide sequence ID" value="XM_033676321.1"/>
</dbReference>
<feature type="region of interest" description="Disordered" evidence="3">
    <location>
        <begin position="388"/>
        <end position="447"/>
    </location>
</feature>
<dbReference type="GO" id="GO:0051321">
    <property type="term" value="P:meiotic cell cycle"/>
    <property type="evidence" value="ECO:0007669"/>
    <property type="project" value="TreeGrafter"/>
</dbReference>
<dbReference type="InterPro" id="IPR037141">
    <property type="entry name" value="NDT80_DNA-bd_dom_sf"/>
</dbReference>
<sequence length="447" mass="48570">MAAEGHTHATLPFEPIVKLHTITGDNGSIEPQIEAKMEKGFFYSSDKCWTCYRRNYFSVQCSFSFHPHTPHGSLFLSREGKSPQRIQATAMSLSATADGTDGKKIELVQHTPKRDKGPQNPVGKIKVAPTPPGRQHAHEHYHMPPHHYASTQMAPFSLPFQTHSLQPSTLPPSTRSDPPCQHTFERIQFKSATANNGKRRAQQQYYHLIVELYVDVRNSHDSEPTWVKVAQRASASVVVRGRSPSHYQNEGPQSQGSGRGGAPGMGGGLGGHHHHGSMNGLQGRSMGGMDFTSRSSNMMGGYKGTQYYVDTSPGGSHTASSASSISGVTMDGLVEQTHAHHPHHSAAAMLAEDEEMKGKIDQGERYLYFPSTLYETGLPSVQKYEYDGANGGATSGPPKEEADHAMPTAHSHAVASGGSAWSMRSGGKFQPTETSRGYYPDLNATGY</sequence>
<dbReference type="PANTHER" id="PTHR35144:SF2">
    <property type="entry name" value="MEIOSIS-SPECIFIC TRANSCRIPTION FACTOR NDT80"/>
    <property type="match status" value="1"/>
</dbReference>
<dbReference type="GO" id="GO:0003700">
    <property type="term" value="F:DNA-binding transcription factor activity"/>
    <property type="evidence" value="ECO:0007669"/>
    <property type="project" value="UniProtKB-UniRule"/>
</dbReference>
<feature type="DNA-binding region" description="NDT80" evidence="2">
    <location>
        <begin position="1"/>
        <end position="251"/>
    </location>
</feature>
<dbReference type="GO" id="GO:0003677">
    <property type="term" value="F:DNA binding"/>
    <property type="evidence" value="ECO:0007669"/>
    <property type="project" value="UniProtKB-KW"/>
</dbReference>
<evidence type="ECO:0000313" key="7">
    <source>
        <dbReference type="RefSeq" id="XP_033534955.1"/>
    </source>
</evidence>
<feature type="compositionally biased region" description="Gly residues" evidence="3">
    <location>
        <begin position="257"/>
        <end position="270"/>
    </location>
</feature>
<dbReference type="Pfam" id="PF05224">
    <property type="entry name" value="NDT80_PhoG"/>
    <property type="match status" value="1"/>
</dbReference>
<dbReference type="GO" id="GO:0045944">
    <property type="term" value="P:positive regulation of transcription by RNA polymerase II"/>
    <property type="evidence" value="ECO:0007669"/>
    <property type="project" value="TreeGrafter"/>
</dbReference>
<reference evidence="7" key="3">
    <citation type="submission" date="2025-04" db="UniProtKB">
        <authorList>
            <consortium name="RefSeq"/>
        </authorList>
    </citation>
    <scope>IDENTIFICATION</scope>
    <source>
        <strain evidence="7">CBS 781.70</strain>
    </source>
</reference>
<dbReference type="SUPFAM" id="SSF49417">
    <property type="entry name" value="p53-like transcription factors"/>
    <property type="match status" value="1"/>
</dbReference>
<dbReference type="OrthoDB" id="2288358at2759"/>
<evidence type="ECO:0000259" key="4">
    <source>
        <dbReference type="PROSITE" id="PS51517"/>
    </source>
</evidence>
<proteinExistence type="predicted"/>
<organism evidence="5">
    <name type="scientific">Eremomyces bilateralis CBS 781.70</name>
    <dbReference type="NCBI Taxonomy" id="1392243"/>
    <lineage>
        <taxon>Eukaryota</taxon>
        <taxon>Fungi</taxon>
        <taxon>Dikarya</taxon>
        <taxon>Ascomycota</taxon>
        <taxon>Pezizomycotina</taxon>
        <taxon>Dothideomycetes</taxon>
        <taxon>Dothideomycetes incertae sedis</taxon>
        <taxon>Eremomycetales</taxon>
        <taxon>Eremomycetaceae</taxon>
        <taxon>Eremomyces</taxon>
    </lineage>
</organism>
<protein>
    <submittedName>
        <fullName evidence="5 7">p53-like transcription factor</fullName>
    </submittedName>
</protein>
<accession>A0A6G1G5J5</accession>
<dbReference type="InterPro" id="IPR024061">
    <property type="entry name" value="NDT80_DNA-bd_dom"/>
</dbReference>
<feature type="domain" description="NDT80" evidence="4">
    <location>
        <begin position="1"/>
        <end position="251"/>
    </location>
</feature>
<reference evidence="7" key="2">
    <citation type="submission" date="2020-04" db="EMBL/GenBank/DDBJ databases">
        <authorList>
            <consortium name="NCBI Genome Project"/>
        </authorList>
    </citation>
    <scope>NUCLEOTIDE SEQUENCE</scope>
    <source>
        <strain evidence="7">CBS 781.70</strain>
    </source>
</reference>
<dbReference type="InterPro" id="IPR052605">
    <property type="entry name" value="Fungal_trans_regulator"/>
</dbReference>
<dbReference type="EMBL" id="ML975155">
    <property type="protein sequence ID" value="KAF1813324.1"/>
    <property type="molecule type" value="Genomic_DNA"/>
</dbReference>
<evidence type="ECO:0000256" key="3">
    <source>
        <dbReference type="SAM" id="MobiDB-lite"/>
    </source>
</evidence>
<feature type="region of interest" description="Disordered" evidence="3">
    <location>
        <begin position="237"/>
        <end position="292"/>
    </location>
</feature>
<dbReference type="PROSITE" id="PS51517">
    <property type="entry name" value="NDT80"/>
    <property type="match status" value="1"/>
</dbReference>
<dbReference type="InterPro" id="IPR008967">
    <property type="entry name" value="p53-like_TF_DNA-bd_sf"/>
</dbReference>
<keyword evidence="6" id="KW-1185">Reference proteome</keyword>
<feature type="compositionally biased region" description="Low complexity" evidence="3">
    <location>
        <begin position="409"/>
        <end position="422"/>
    </location>
</feature>
<gene>
    <name evidence="5 7" type="ORF">P152DRAFT_395777</name>
</gene>
<name>A0A6G1G5J5_9PEZI</name>
<dbReference type="GO" id="GO:0000228">
    <property type="term" value="C:nuclear chromosome"/>
    <property type="evidence" value="ECO:0007669"/>
    <property type="project" value="TreeGrafter"/>
</dbReference>
<reference evidence="5 7" key="1">
    <citation type="submission" date="2020-01" db="EMBL/GenBank/DDBJ databases">
        <authorList>
            <consortium name="DOE Joint Genome Institute"/>
            <person name="Haridas S."/>
            <person name="Albert R."/>
            <person name="Binder M."/>
            <person name="Bloem J."/>
            <person name="Labutti K."/>
            <person name="Salamov A."/>
            <person name="Andreopoulos B."/>
            <person name="Baker S.E."/>
            <person name="Barry K."/>
            <person name="Bills G."/>
            <person name="Bluhm B.H."/>
            <person name="Cannon C."/>
            <person name="Castanera R."/>
            <person name="Culley D.E."/>
            <person name="Daum C."/>
            <person name="Ezra D."/>
            <person name="Gonzalez J.B."/>
            <person name="Henrissat B."/>
            <person name="Kuo A."/>
            <person name="Liang C."/>
            <person name="Lipzen A."/>
            <person name="Lutzoni F."/>
            <person name="Magnuson J."/>
            <person name="Mondo S."/>
            <person name="Nolan M."/>
            <person name="Ohm R."/>
            <person name="Pangilinan J."/>
            <person name="Park H.-J."/>
            <person name="Ramirez L."/>
            <person name="Alfaro M."/>
            <person name="Sun H."/>
            <person name="Tritt A."/>
            <person name="Yoshinaga Y."/>
            <person name="Zwiers L.-H."/>
            <person name="Turgeon B.G."/>
            <person name="Goodwin S.B."/>
            <person name="Spatafora J.W."/>
            <person name="Crous P.W."/>
            <person name="Grigoriev I.V."/>
        </authorList>
    </citation>
    <scope>NUCLEOTIDE SEQUENCE</scope>
    <source>
        <strain evidence="5 7">CBS 781.70</strain>
    </source>
</reference>